<feature type="compositionally biased region" description="Polar residues" evidence="1">
    <location>
        <begin position="329"/>
        <end position="338"/>
    </location>
</feature>
<feature type="compositionally biased region" description="Basic and acidic residues" evidence="1">
    <location>
        <begin position="849"/>
        <end position="859"/>
    </location>
</feature>
<dbReference type="OrthoDB" id="3225203at2759"/>
<evidence type="ECO:0000313" key="2">
    <source>
        <dbReference type="EMBL" id="KAF8480396.1"/>
    </source>
</evidence>
<accession>A0A9P5MWA5</accession>
<proteinExistence type="predicted"/>
<keyword evidence="3" id="KW-1185">Reference proteome</keyword>
<dbReference type="AlphaFoldDB" id="A0A9P5MWA5"/>
<evidence type="ECO:0000256" key="1">
    <source>
        <dbReference type="SAM" id="MobiDB-lite"/>
    </source>
</evidence>
<gene>
    <name evidence="2" type="ORF">DFH94DRAFT_742571</name>
</gene>
<feature type="region of interest" description="Disordered" evidence="1">
    <location>
        <begin position="320"/>
        <end position="339"/>
    </location>
</feature>
<feature type="region of interest" description="Disordered" evidence="1">
    <location>
        <begin position="210"/>
        <end position="248"/>
    </location>
</feature>
<sequence>MDSDQALIPIACRFVASDQWLTAHFDPTWKISEVKQYILAKVYNRSIDNDHLPSRDRPVSPITFASTRTSFDSNLEGSLQDDHIIDLEPHLLLEPARQRMRQPMSHRVASPFGVPGSPTEPTPAIIPPHHYPMLEFSTGQLLEDDYTLAWYRLRPHELLELHPPGTIVRLQRDVMLEYVKPYLELDVRALRVIVNDKDMTHAFGPSSYVPDLSSPNHKNKRLKDPASGESLGLAVAGGGSPAASTRKRRKTKLEWRDRYLVIRQGMLSLFKSRTDLTPVHTCSLAKLTTLRGQDEVVHTATAALPSPHVICAKFRTEAPPSIPEPQPLSSPLTDQWNDPWSGATIPRETEGFLWGRRESKEDIKQQRRNTAEGAQQLKLHKKDSFEGRTPDAKGDSLRHDINIGDGTQGTWLVLDTLDEHAHSNLLRVLHRCSPDTISSTLVPKYFLPDSSFSSPSSQSSPLPSLTDSLYRSSCPYPEWRVEVSQRAQQSGMGSVSDAMAWVLCGGPPLGSSGSSAPASRVSGTELHRKFSDLTTEDLGTIHEPFNFDADDDGGDDGDCELEWESWIQDLMRQALTTSSNDIAVTITEPASAHPSYPHKRIRPTASSSTFSSVTLSEQGRRPSDILPGANMGLLSVDSPALLTAPGVLPFQSTGITTSTVSAGGIVRARSLITVDGRRGRGVARAMDVLSEDGGDDGPYPGKHRADRQKRAREENGRGAIASSAPTHSSSMPAPTANTITSTVTVRESCGGTPSPPPPLQFHSSPGSPRATSSTSASVSALALSASASTSTSPVLVAGSNASDTASMRSGITTMTSTTTIQLLPRRSSVAGETTLLPEASPPSSRKRRDKTENENEKGKGKGKQAKSPTRGKVFRPERLVSKLDSALDFVTG</sequence>
<reference evidence="2" key="1">
    <citation type="submission" date="2019-10" db="EMBL/GenBank/DDBJ databases">
        <authorList>
            <consortium name="DOE Joint Genome Institute"/>
            <person name="Kuo A."/>
            <person name="Miyauchi S."/>
            <person name="Kiss E."/>
            <person name="Drula E."/>
            <person name="Kohler A."/>
            <person name="Sanchez-Garcia M."/>
            <person name="Andreopoulos B."/>
            <person name="Barry K.W."/>
            <person name="Bonito G."/>
            <person name="Buee M."/>
            <person name="Carver A."/>
            <person name="Chen C."/>
            <person name="Cichocki N."/>
            <person name="Clum A."/>
            <person name="Culley D."/>
            <person name="Crous P.W."/>
            <person name="Fauchery L."/>
            <person name="Girlanda M."/>
            <person name="Hayes R."/>
            <person name="Keri Z."/>
            <person name="LaButti K."/>
            <person name="Lipzen A."/>
            <person name="Lombard V."/>
            <person name="Magnuson J."/>
            <person name="Maillard F."/>
            <person name="Morin E."/>
            <person name="Murat C."/>
            <person name="Nolan M."/>
            <person name="Ohm R."/>
            <person name="Pangilinan J."/>
            <person name="Pereira M."/>
            <person name="Perotto S."/>
            <person name="Peter M."/>
            <person name="Riley R."/>
            <person name="Sitrit Y."/>
            <person name="Stielow B."/>
            <person name="Szollosi G."/>
            <person name="Zifcakova L."/>
            <person name="Stursova M."/>
            <person name="Spatafora J.W."/>
            <person name="Tedersoo L."/>
            <person name="Vaario L.-M."/>
            <person name="Yamada A."/>
            <person name="Yan M."/>
            <person name="Wang P."/>
            <person name="Xu J."/>
            <person name="Bruns T."/>
            <person name="Baldrian P."/>
            <person name="Vilgalys R."/>
            <person name="Henrissat B."/>
            <person name="Grigoriev I.V."/>
            <person name="Hibbett D."/>
            <person name="Nagy L.G."/>
            <person name="Martin F.M."/>
        </authorList>
    </citation>
    <scope>NUCLEOTIDE SEQUENCE</scope>
    <source>
        <strain evidence="2">Prilba</strain>
    </source>
</reference>
<feature type="compositionally biased region" description="Polar residues" evidence="1">
    <location>
        <begin position="723"/>
        <end position="745"/>
    </location>
</feature>
<comment type="caution">
    <text evidence="2">The sequence shown here is derived from an EMBL/GenBank/DDBJ whole genome shotgun (WGS) entry which is preliminary data.</text>
</comment>
<feature type="compositionally biased region" description="Low complexity" evidence="1">
    <location>
        <begin position="604"/>
        <end position="616"/>
    </location>
</feature>
<organism evidence="2 3">
    <name type="scientific">Russula ochroleuca</name>
    <dbReference type="NCBI Taxonomy" id="152965"/>
    <lineage>
        <taxon>Eukaryota</taxon>
        <taxon>Fungi</taxon>
        <taxon>Dikarya</taxon>
        <taxon>Basidiomycota</taxon>
        <taxon>Agaricomycotina</taxon>
        <taxon>Agaricomycetes</taxon>
        <taxon>Russulales</taxon>
        <taxon>Russulaceae</taxon>
        <taxon>Russula</taxon>
    </lineage>
</organism>
<reference evidence="2" key="2">
    <citation type="journal article" date="2020" name="Nat. Commun.">
        <title>Large-scale genome sequencing of mycorrhizal fungi provides insights into the early evolution of symbiotic traits.</title>
        <authorList>
            <person name="Miyauchi S."/>
            <person name="Kiss E."/>
            <person name="Kuo A."/>
            <person name="Drula E."/>
            <person name="Kohler A."/>
            <person name="Sanchez-Garcia M."/>
            <person name="Morin E."/>
            <person name="Andreopoulos B."/>
            <person name="Barry K.W."/>
            <person name="Bonito G."/>
            <person name="Buee M."/>
            <person name="Carver A."/>
            <person name="Chen C."/>
            <person name="Cichocki N."/>
            <person name="Clum A."/>
            <person name="Culley D."/>
            <person name="Crous P.W."/>
            <person name="Fauchery L."/>
            <person name="Girlanda M."/>
            <person name="Hayes R.D."/>
            <person name="Keri Z."/>
            <person name="LaButti K."/>
            <person name="Lipzen A."/>
            <person name="Lombard V."/>
            <person name="Magnuson J."/>
            <person name="Maillard F."/>
            <person name="Murat C."/>
            <person name="Nolan M."/>
            <person name="Ohm R.A."/>
            <person name="Pangilinan J."/>
            <person name="Pereira M.F."/>
            <person name="Perotto S."/>
            <person name="Peter M."/>
            <person name="Pfister S."/>
            <person name="Riley R."/>
            <person name="Sitrit Y."/>
            <person name="Stielow J.B."/>
            <person name="Szollosi G."/>
            <person name="Zifcakova L."/>
            <person name="Stursova M."/>
            <person name="Spatafora J.W."/>
            <person name="Tedersoo L."/>
            <person name="Vaario L.M."/>
            <person name="Yamada A."/>
            <person name="Yan M."/>
            <person name="Wang P."/>
            <person name="Xu J."/>
            <person name="Bruns T."/>
            <person name="Baldrian P."/>
            <person name="Vilgalys R."/>
            <person name="Dunand C."/>
            <person name="Henrissat B."/>
            <person name="Grigoriev I.V."/>
            <person name="Hibbett D."/>
            <person name="Nagy L.G."/>
            <person name="Martin F.M."/>
        </authorList>
    </citation>
    <scope>NUCLEOTIDE SEQUENCE</scope>
    <source>
        <strain evidence="2">Prilba</strain>
    </source>
</reference>
<dbReference type="EMBL" id="WHVB01000008">
    <property type="protein sequence ID" value="KAF8480396.1"/>
    <property type="molecule type" value="Genomic_DNA"/>
</dbReference>
<name>A0A9P5MWA5_9AGAM</name>
<evidence type="ECO:0000313" key="3">
    <source>
        <dbReference type="Proteomes" id="UP000759537"/>
    </source>
</evidence>
<protein>
    <submittedName>
        <fullName evidence="2">Uncharacterized protein</fullName>
    </submittedName>
</protein>
<feature type="region of interest" description="Disordered" evidence="1">
    <location>
        <begin position="688"/>
        <end position="773"/>
    </location>
</feature>
<feature type="region of interest" description="Disordered" evidence="1">
    <location>
        <begin position="591"/>
        <end position="623"/>
    </location>
</feature>
<feature type="compositionally biased region" description="Basic and acidic residues" evidence="1">
    <location>
        <begin position="356"/>
        <end position="365"/>
    </location>
</feature>
<dbReference type="CDD" id="cd00821">
    <property type="entry name" value="PH"/>
    <property type="match status" value="1"/>
</dbReference>
<feature type="region of interest" description="Disordered" evidence="1">
    <location>
        <begin position="356"/>
        <end position="401"/>
    </location>
</feature>
<feature type="compositionally biased region" description="Low complexity" evidence="1">
    <location>
        <begin position="763"/>
        <end position="773"/>
    </location>
</feature>
<feature type="compositionally biased region" description="Basic and acidic residues" evidence="1">
    <location>
        <begin position="382"/>
        <end position="401"/>
    </location>
</feature>
<feature type="compositionally biased region" description="Basic residues" evidence="1">
    <location>
        <begin position="701"/>
        <end position="710"/>
    </location>
</feature>
<dbReference type="Proteomes" id="UP000759537">
    <property type="component" value="Unassembled WGS sequence"/>
</dbReference>
<feature type="region of interest" description="Disordered" evidence="1">
    <location>
        <begin position="804"/>
        <end position="877"/>
    </location>
</feature>
<dbReference type="SUPFAM" id="SSF50729">
    <property type="entry name" value="PH domain-like"/>
    <property type="match status" value="1"/>
</dbReference>